<dbReference type="InterPro" id="IPR021523">
    <property type="entry name" value="DUF3187"/>
</dbReference>
<feature type="chain" id="PRO_5031271682" evidence="1">
    <location>
        <begin position="21"/>
        <end position="326"/>
    </location>
</feature>
<accession>A0A7W2IU50</accession>
<dbReference type="AlphaFoldDB" id="A0A7W2IU50"/>
<keyword evidence="1" id="KW-0732">Signal</keyword>
<feature type="signal peptide" evidence="1">
    <location>
        <begin position="1"/>
        <end position="20"/>
    </location>
</feature>
<dbReference type="RefSeq" id="WP_182109016.1">
    <property type="nucleotide sequence ID" value="NZ_JACFYF010000006.1"/>
</dbReference>
<protein>
    <submittedName>
        <fullName evidence="2">DUF3187 family protein</fullName>
    </submittedName>
</protein>
<proteinExistence type="predicted"/>
<evidence type="ECO:0000313" key="3">
    <source>
        <dbReference type="Proteomes" id="UP000571701"/>
    </source>
</evidence>
<comment type="caution">
    <text evidence="2">The sequence shown here is derived from an EMBL/GenBank/DDBJ whole genome shotgun (WGS) entry which is preliminary data.</text>
</comment>
<dbReference type="Proteomes" id="UP000571701">
    <property type="component" value="Unassembled WGS sequence"/>
</dbReference>
<gene>
    <name evidence="2" type="ORF">H2O73_11625</name>
</gene>
<evidence type="ECO:0000313" key="2">
    <source>
        <dbReference type="EMBL" id="MBA5762999.1"/>
    </source>
</evidence>
<dbReference type="Pfam" id="PF11383">
    <property type="entry name" value="DUF3187"/>
    <property type="match status" value="1"/>
</dbReference>
<organism evidence="2 3">
    <name type="scientific">Vibrio marinisediminis</name>
    <dbReference type="NCBI Taxonomy" id="2758441"/>
    <lineage>
        <taxon>Bacteria</taxon>
        <taxon>Pseudomonadati</taxon>
        <taxon>Pseudomonadota</taxon>
        <taxon>Gammaproteobacteria</taxon>
        <taxon>Vibrionales</taxon>
        <taxon>Vibrionaceae</taxon>
        <taxon>Vibrio</taxon>
    </lineage>
</organism>
<name>A0A7W2IU50_9VIBR</name>
<keyword evidence="3" id="KW-1185">Reference proteome</keyword>
<reference evidence="2 3" key="1">
    <citation type="submission" date="2020-07" db="EMBL/GenBank/DDBJ databases">
        <title>Vibrio marinisediminis sp. nov., isolated from marine sediment.</title>
        <authorList>
            <person name="Ji X."/>
        </authorList>
    </citation>
    <scope>NUCLEOTIDE SEQUENCE [LARGE SCALE GENOMIC DNA]</scope>
    <source>
        <strain evidence="2 3">404</strain>
    </source>
</reference>
<sequence>MNTTIILAGAPLITALNVHAITPPPANYGPLQTYAQSPFITNGLAPQLRSGFSLPVDNVELSASLTAASIWAQNGHYELDYYQNQLQLGGKWQIDQSWQFELGYRWNYAGNNHLDSLTIAFHDWFSIDQNGRDLVENDRYLIDIPNYGIEERDFRGEVLSQGLYSYLQYQLYQTTRHGLSLGWSLYYSDIGNTLFAHSDWEQALQLNYGYLNGNHGVDVTLSQTYRDTPTNFTLMPYVSNNWFVGASYQYQWYQNHFLIGQFGLYEGISNADDDFAKVATEVTLGYRYQMVQSAVEFSVVENMINADNSTDIAFTFAYRYRYGASD</sequence>
<evidence type="ECO:0000256" key="1">
    <source>
        <dbReference type="SAM" id="SignalP"/>
    </source>
</evidence>
<dbReference type="EMBL" id="JACFYF010000006">
    <property type="protein sequence ID" value="MBA5762999.1"/>
    <property type="molecule type" value="Genomic_DNA"/>
</dbReference>